<evidence type="ECO:0000313" key="3">
    <source>
        <dbReference type="Proteomes" id="UP001085076"/>
    </source>
</evidence>
<keyword evidence="1" id="KW-0472">Membrane</keyword>
<dbReference type="PANTHER" id="PTHR36000:SF2">
    <property type="entry name" value="DEFECTIVE 1273 PROTEIN, PUTATIVE-RELATED"/>
    <property type="match status" value="1"/>
</dbReference>
<evidence type="ECO:0000256" key="1">
    <source>
        <dbReference type="SAM" id="Phobius"/>
    </source>
</evidence>
<feature type="transmembrane region" description="Helical" evidence="1">
    <location>
        <begin position="215"/>
        <end position="236"/>
    </location>
</feature>
<reference evidence="2 3" key="1">
    <citation type="journal article" date="2022" name="Hortic Res">
        <title>The genome of Dioscorea zingiberensis sheds light on the biosynthesis, origin and evolution of the medicinally important diosgenin saponins.</title>
        <authorList>
            <person name="Li Y."/>
            <person name="Tan C."/>
            <person name="Li Z."/>
            <person name="Guo J."/>
            <person name="Li S."/>
            <person name="Chen X."/>
            <person name="Wang C."/>
            <person name="Dai X."/>
            <person name="Yang H."/>
            <person name="Song W."/>
            <person name="Hou L."/>
            <person name="Xu J."/>
            <person name="Tong Z."/>
            <person name="Xu A."/>
            <person name="Yuan X."/>
            <person name="Wang W."/>
            <person name="Yang Q."/>
            <person name="Chen L."/>
            <person name="Sun Z."/>
            <person name="Wang K."/>
            <person name="Pan B."/>
            <person name="Chen J."/>
            <person name="Bao Y."/>
            <person name="Liu F."/>
            <person name="Qi X."/>
            <person name="Gang D.R."/>
            <person name="Wen J."/>
            <person name="Li J."/>
        </authorList>
    </citation>
    <scope>NUCLEOTIDE SEQUENCE [LARGE SCALE GENOMIC DNA]</scope>
    <source>
        <strain evidence="2">Dzin_1.0</strain>
    </source>
</reference>
<protein>
    <recommendedName>
        <fullName evidence="4">Embryo defective</fullName>
    </recommendedName>
</protein>
<dbReference type="OrthoDB" id="1934999at2759"/>
<dbReference type="EMBL" id="JAGGNH010000011">
    <property type="protein sequence ID" value="KAJ0961687.1"/>
    <property type="molecule type" value="Genomic_DNA"/>
</dbReference>
<dbReference type="PANTHER" id="PTHR36000">
    <property type="entry name" value="DEFECTIVE 1273 PROTEIN, PUTATIVE-RELATED"/>
    <property type="match status" value="1"/>
</dbReference>
<organism evidence="2 3">
    <name type="scientific">Dioscorea zingiberensis</name>
    <dbReference type="NCBI Taxonomy" id="325984"/>
    <lineage>
        <taxon>Eukaryota</taxon>
        <taxon>Viridiplantae</taxon>
        <taxon>Streptophyta</taxon>
        <taxon>Embryophyta</taxon>
        <taxon>Tracheophyta</taxon>
        <taxon>Spermatophyta</taxon>
        <taxon>Magnoliopsida</taxon>
        <taxon>Liliopsida</taxon>
        <taxon>Dioscoreales</taxon>
        <taxon>Dioscoreaceae</taxon>
        <taxon>Dioscorea</taxon>
    </lineage>
</organism>
<name>A0A9D5BVJ9_9LILI</name>
<keyword evidence="3" id="KW-1185">Reference proteome</keyword>
<accession>A0A9D5BVJ9</accession>
<feature type="transmembrane region" description="Helical" evidence="1">
    <location>
        <begin position="192"/>
        <end position="209"/>
    </location>
</feature>
<sequence length="261" mass="29427">MVSSTAAALGFFPVGLARFYKNEVRSQTRMTCYAGFQDPCCANFGLSSSLYHGMKLSPSQSHRRRHLVPRGINLTAGNYEKPEKMDISGVINALEKLWKNLPRPIKNFPWTKAALNFYHLIFELTCSVAKYLCLPLLAVSSLSEMSYCAHERKMRVIPIPFLLGFAVAGVLKDTAKDLYPDLKEGGGLPRHLLLLAIFFVLLKLPGPYYPYWGRLIIPHFANGALWSIAWSSFMWLRQRQGTPATTLETSHTENPSEERLS</sequence>
<comment type="caution">
    <text evidence="2">The sequence shown here is derived from an EMBL/GenBank/DDBJ whole genome shotgun (WGS) entry which is preliminary data.</text>
</comment>
<evidence type="ECO:0008006" key="4">
    <source>
        <dbReference type="Google" id="ProtNLM"/>
    </source>
</evidence>
<proteinExistence type="predicted"/>
<keyword evidence="1" id="KW-1133">Transmembrane helix</keyword>
<gene>
    <name evidence="2" type="ORF">J5N97_000006</name>
</gene>
<evidence type="ECO:0000313" key="2">
    <source>
        <dbReference type="EMBL" id="KAJ0961687.1"/>
    </source>
</evidence>
<feature type="transmembrane region" description="Helical" evidence="1">
    <location>
        <begin position="154"/>
        <end position="171"/>
    </location>
</feature>
<dbReference type="AlphaFoldDB" id="A0A9D5BVJ9"/>
<keyword evidence="1" id="KW-0812">Transmembrane</keyword>
<dbReference type="Proteomes" id="UP001085076">
    <property type="component" value="Unassembled WGS sequence"/>
</dbReference>